<accession>V8PB06</accession>
<protein>
    <submittedName>
        <fullName evidence="1">Nicotinamide phosphoribosyltransferase</fullName>
    </submittedName>
</protein>
<dbReference type="GO" id="GO:0009435">
    <property type="term" value="P:NAD+ biosynthetic process"/>
    <property type="evidence" value="ECO:0007669"/>
    <property type="project" value="TreeGrafter"/>
</dbReference>
<keyword evidence="1" id="KW-0328">Glycosyltransferase</keyword>
<dbReference type="Proteomes" id="UP000018936">
    <property type="component" value="Unassembled WGS sequence"/>
</dbReference>
<dbReference type="Gene3D" id="3.20.20.70">
    <property type="entry name" value="Aldolase class I"/>
    <property type="match status" value="1"/>
</dbReference>
<dbReference type="PANTHER" id="PTHR43816">
    <property type="entry name" value="NICOTINAMIDE PHOSPHORIBOSYLTRANSFERASE"/>
    <property type="match status" value="1"/>
</dbReference>
<dbReference type="InterPro" id="IPR016471">
    <property type="entry name" value="Nicotinamide_PRibTrfase"/>
</dbReference>
<keyword evidence="1" id="KW-0808">Transferase</keyword>
<feature type="non-terminal residue" evidence="1">
    <location>
        <position position="149"/>
    </location>
</feature>
<dbReference type="GO" id="GO:0047280">
    <property type="term" value="F:nicotinamide phosphoribosyltransferase activity"/>
    <property type="evidence" value="ECO:0007669"/>
    <property type="project" value="TreeGrafter"/>
</dbReference>
<dbReference type="AlphaFoldDB" id="V8PB06"/>
<dbReference type="OrthoDB" id="193380at2759"/>
<gene>
    <name evidence="1" type="primary">Nampt</name>
    <name evidence="1" type="ORF">L345_02686</name>
</gene>
<dbReference type="PANTHER" id="PTHR43816:SF1">
    <property type="entry name" value="NICOTINAMIDE PHOSPHORIBOSYLTRANSFERASE"/>
    <property type="match status" value="1"/>
</dbReference>
<evidence type="ECO:0000313" key="2">
    <source>
        <dbReference type="Proteomes" id="UP000018936"/>
    </source>
</evidence>
<name>V8PB06_OPHHA</name>
<organism evidence="1 2">
    <name type="scientific">Ophiophagus hannah</name>
    <name type="common">King cobra</name>
    <name type="synonym">Naja hannah</name>
    <dbReference type="NCBI Taxonomy" id="8665"/>
    <lineage>
        <taxon>Eukaryota</taxon>
        <taxon>Metazoa</taxon>
        <taxon>Chordata</taxon>
        <taxon>Craniata</taxon>
        <taxon>Vertebrata</taxon>
        <taxon>Euteleostomi</taxon>
        <taxon>Lepidosauria</taxon>
        <taxon>Squamata</taxon>
        <taxon>Bifurcata</taxon>
        <taxon>Unidentata</taxon>
        <taxon>Episquamata</taxon>
        <taxon>Toxicofera</taxon>
        <taxon>Serpentes</taxon>
        <taxon>Colubroidea</taxon>
        <taxon>Elapidae</taxon>
        <taxon>Elapinae</taxon>
        <taxon>Ophiophagus</taxon>
    </lineage>
</organism>
<sequence length="149" mass="16867">MIEVLYRPGVISQETAGVGTFTQVVNIKGIDMIAGIVLIKEYYGTKHSVPGYSVPCRTQYHNGLGKDHEKGIYKYIVTYFLQCLYLRSVTVMIFKTLVQENLLTLLKGLNILGKKFHVIENEKVYKVIIQGDGIIARNNEGNEITEMEH</sequence>
<reference evidence="1 2" key="1">
    <citation type="journal article" date="2013" name="Proc. Natl. Acad. Sci. U.S.A.">
        <title>The king cobra genome reveals dynamic gene evolution and adaptation in the snake venom system.</title>
        <authorList>
            <person name="Vonk F.J."/>
            <person name="Casewell N.R."/>
            <person name="Henkel C.V."/>
            <person name="Heimberg A.M."/>
            <person name="Jansen H.J."/>
            <person name="McCleary R.J."/>
            <person name="Kerkkamp H.M."/>
            <person name="Vos R.A."/>
            <person name="Guerreiro I."/>
            <person name="Calvete J.J."/>
            <person name="Wuster W."/>
            <person name="Woods A.E."/>
            <person name="Logan J.M."/>
            <person name="Harrison R.A."/>
            <person name="Castoe T.A."/>
            <person name="de Koning A.P."/>
            <person name="Pollock D.D."/>
            <person name="Yandell M."/>
            <person name="Calderon D."/>
            <person name="Renjifo C."/>
            <person name="Currier R.B."/>
            <person name="Salgado D."/>
            <person name="Pla D."/>
            <person name="Sanz L."/>
            <person name="Hyder A.S."/>
            <person name="Ribeiro J.M."/>
            <person name="Arntzen J.W."/>
            <person name="van den Thillart G.E."/>
            <person name="Boetzer M."/>
            <person name="Pirovano W."/>
            <person name="Dirks R.P."/>
            <person name="Spaink H.P."/>
            <person name="Duboule D."/>
            <person name="McGlinn E."/>
            <person name="Kini R.M."/>
            <person name="Richardson M.K."/>
        </authorList>
    </citation>
    <scope>NUCLEOTIDE SEQUENCE</scope>
    <source>
        <tissue evidence="1">Blood</tissue>
    </source>
</reference>
<keyword evidence="2" id="KW-1185">Reference proteome</keyword>
<comment type="caution">
    <text evidence="1">The sequence shown here is derived from an EMBL/GenBank/DDBJ whole genome shotgun (WGS) entry which is preliminary data.</text>
</comment>
<dbReference type="EMBL" id="AZIM01000353">
    <property type="protein sequence ID" value="ETE71495.1"/>
    <property type="molecule type" value="Genomic_DNA"/>
</dbReference>
<dbReference type="InterPro" id="IPR013785">
    <property type="entry name" value="Aldolase_TIM"/>
</dbReference>
<evidence type="ECO:0000313" key="1">
    <source>
        <dbReference type="EMBL" id="ETE71495.1"/>
    </source>
</evidence>
<proteinExistence type="predicted"/>